<feature type="transmembrane region" description="Helical" evidence="1">
    <location>
        <begin position="30"/>
        <end position="48"/>
    </location>
</feature>
<dbReference type="EMBL" id="JANUTS010000001">
    <property type="protein sequence ID" value="MCS2792629.1"/>
    <property type="molecule type" value="Genomic_DNA"/>
</dbReference>
<evidence type="ECO:0000256" key="1">
    <source>
        <dbReference type="SAM" id="Phobius"/>
    </source>
</evidence>
<organism evidence="3">
    <name type="scientific">Bacteroides faecis</name>
    <dbReference type="NCBI Taxonomy" id="674529"/>
    <lineage>
        <taxon>Bacteria</taxon>
        <taxon>Pseudomonadati</taxon>
        <taxon>Bacteroidota</taxon>
        <taxon>Bacteroidia</taxon>
        <taxon>Bacteroidales</taxon>
        <taxon>Bacteroidaceae</taxon>
        <taxon>Bacteroides</taxon>
    </lineage>
</organism>
<proteinExistence type="predicted"/>
<sequence length="137" mass="15890">MNKNKNSKNMNHGKHINKRIIREKIEKKKGCIGILIMLLIFSSPLWFYRGIMHEIVLPIWGEKSKAVLSGTMRPRPWSGRYGIPHYSYSFYKNGKLYRKDSTISVEDTLYHLGDSVDIIYLESIPSINACVSLKSER</sequence>
<keyword evidence="1" id="KW-1133">Transmembrane helix</keyword>
<reference evidence="3" key="1">
    <citation type="submission" date="2019-11" db="EMBL/GenBank/DDBJ databases">
        <authorList>
            <person name="Feng L."/>
        </authorList>
    </citation>
    <scope>NUCLEOTIDE SEQUENCE</scope>
    <source>
        <strain evidence="3">BfaecisLFYP10</strain>
    </source>
</reference>
<reference evidence="2" key="2">
    <citation type="submission" date="2022-08" db="EMBL/GenBank/DDBJ databases">
        <title>Genome Sequencing of Bacteroides fragilis Group Isolates with Nanopore Technology.</title>
        <authorList>
            <person name="Tisza M.J."/>
            <person name="Smith D."/>
            <person name="Dekker J.P."/>
        </authorList>
    </citation>
    <scope>NUCLEOTIDE SEQUENCE</scope>
    <source>
        <strain evidence="2">BFG-351</strain>
    </source>
</reference>
<evidence type="ECO:0000313" key="3">
    <source>
        <dbReference type="EMBL" id="VYT40340.1"/>
    </source>
</evidence>
<accession>A0A6N2WDJ7</accession>
<dbReference type="EMBL" id="CACRSZ010000065">
    <property type="protein sequence ID" value="VYT40340.1"/>
    <property type="molecule type" value="Genomic_DNA"/>
</dbReference>
<name>A0A6N2WDJ7_9BACE</name>
<keyword evidence="1" id="KW-0812">Transmembrane</keyword>
<protein>
    <submittedName>
        <fullName evidence="3">Uncharacterized protein</fullName>
    </submittedName>
</protein>
<keyword evidence="1" id="KW-0472">Membrane</keyword>
<evidence type="ECO:0000313" key="2">
    <source>
        <dbReference type="EMBL" id="MCS2792629.1"/>
    </source>
</evidence>
<dbReference type="RefSeq" id="WP_010537347.1">
    <property type="nucleotide sequence ID" value="NZ_CABMFH010000087.1"/>
</dbReference>
<dbReference type="Proteomes" id="UP001204548">
    <property type="component" value="Unassembled WGS sequence"/>
</dbReference>
<dbReference type="AlphaFoldDB" id="A0A6N2WDJ7"/>
<gene>
    <name evidence="3" type="ORF">BFLFYP10_02967</name>
    <name evidence="2" type="ORF">NXW97_11520</name>
</gene>